<dbReference type="InterPro" id="IPR002510">
    <property type="entry name" value="Metalloprtase-TldD/E_N"/>
</dbReference>
<dbReference type="OrthoDB" id="9803618at2"/>
<evidence type="ECO:0000259" key="4">
    <source>
        <dbReference type="Pfam" id="PF19290"/>
    </source>
</evidence>
<evidence type="ECO:0000313" key="5">
    <source>
        <dbReference type="EMBL" id="ANP45076.1"/>
    </source>
</evidence>
<evidence type="ECO:0000259" key="3">
    <source>
        <dbReference type="Pfam" id="PF19289"/>
    </source>
</evidence>
<feature type="domain" description="Metalloprotease TldD/E N-terminal" evidence="2">
    <location>
        <begin position="28"/>
        <end position="90"/>
    </location>
</feature>
<dbReference type="GO" id="GO:0005829">
    <property type="term" value="C:cytosol"/>
    <property type="evidence" value="ECO:0007669"/>
    <property type="project" value="TreeGrafter"/>
</dbReference>
<dbReference type="RefSeq" id="WP_066767906.1">
    <property type="nucleotide sequence ID" value="NZ_CP013244.1"/>
</dbReference>
<dbReference type="GO" id="GO:0008237">
    <property type="term" value="F:metallopeptidase activity"/>
    <property type="evidence" value="ECO:0007669"/>
    <property type="project" value="InterPro"/>
</dbReference>
<accession>A0A1B1AET0</accession>
<dbReference type="InterPro" id="IPR045569">
    <property type="entry name" value="Metalloprtase-TldD/E_C"/>
</dbReference>
<comment type="similarity">
    <text evidence="1">Belongs to the peptidase U62 family.</text>
</comment>
<dbReference type="InterPro" id="IPR036059">
    <property type="entry name" value="TldD/PmbA_sf"/>
</dbReference>
<dbReference type="FunCoup" id="A0A1B1AET0">
    <property type="interactions" value="167"/>
</dbReference>
<reference evidence="5 6" key="1">
    <citation type="submission" date="2015-11" db="EMBL/GenBank/DDBJ databases">
        <title>Whole-Genome Sequence of Candidatus Oderbacter manganicum from the National Park Lower Oder Valley, Germany.</title>
        <authorList>
            <person name="Braun B."/>
            <person name="Liere K."/>
            <person name="Szewzyk U."/>
        </authorList>
    </citation>
    <scope>NUCLEOTIDE SEQUENCE [LARGE SCALE GENOMIC DNA]</scope>
    <source>
        <strain evidence="5 6">OTSz_A_272</strain>
    </source>
</reference>
<dbReference type="PANTHER" id="PTHR43421">
    <property type="entry name" value="METALLOPROTEASE PMBA"/>
    <property type="match status" value="1"/>
</dbReference>
<dbReference type="Gene3D" id="3.30.2290.10">
    <property type="entry name" value="PmbA/TldD superfamily"/>
    <property type="match status" value="1"/>
</dbReference>
<dbReference type="GO" id="GO:0006508">
    <property type="term" value="P:proteolysis"/>
    <property type="evidence" value="ECO:0007669"/>
    <property type="project" value="InterPro"/>
</dbReference>
<dbReference type="Proteomes" id="UP000092498">
    <property type="component" value="Chromosome"/>
</dbReference>
<evidence type="ECO:0000259" key="2">
    <source>
        <dbReference type="Pfam" id="PF01523"/>
    </source>
</evidence>
<organism evidence="5 6">
    <name type="scientific">Candidatus Viadribacter manganicus</name>
    <dbReference type="NCBI Taxonomy" id="1759059"/>
    <lineage>
        <taxon>Bacteria</taxon>
        <taxon>Pseudomonadati</taxon>
        <taxon>Pseudomonadota</taxon>
        <taxon>Alphaproteobacteria</taxon>
        <taxon>Hyphomonadales</taxon>
        <taxon>Hyphomonadaceae</taxon>
        <taxon>Candidatus Viadribacter</taxon>
    </lineage>
</organism>
<dbReference type="PANTHER" id="PTHR43421:SF1">
    <property type="entry name" value="METALLOPROTEASE PMBA"/>
    <property type="match status" value="1"/>
</dbReference>
<gene>
    <name evidence="5" type="ORF">ATE48_03630</name>
</gene>
<dbReference type="EMBL" id="CP013244">
    <property type="protein sequence ID" value="ANP45076.1"/>
    <property type="molecule type" value="Genomic_DNA"/>
</dbReference>
<dbReference type="Pfam" id="PF19290">
    <property type="entry name" value="PmbA_TldD_2nd"/>
    <property type="match status" value="1"/>
</dbReference>
<evidence type="ECO:0008006" key="7">
    <source>
        <dbReference type="Google" id="ProtNLM"/>
    </source>
</evidence>
<dbReference type="InParanoid" id="A0A1B1AET0"/>
<feature type="domain" description="Metalloprotease TldD/E C-terminal" evidence="3">
    <location>
        <begin position="231"/>
        <end position="447"/>
    </location>
</feature>
<dbReference type="Pfam" id="PF19289">
    <property type="entry name" value="PmbA_TldD_3rd"/>
    <property type="match status" value="1"/>
</dbReference>
<dbReference type="STRING" id="1759059.ATE48_03630"/>
<dbReference type="AlphaFoldDB" id="A0A1B1AET0"/>
<evidence type="ECO:0000256" key="1">
    <source>
        <dbReference type="ARBA" id="ARBA00005836"/>
    </source>
</evidence>
<evidence type="ECO:0000313" key="6">
    <source>
        <dbReference type="Proteomes" id="UP000092498"/>
    </source>
</evidence>
<protein>
    <recommendedName>
        <fullName evidence="7">Modulator protein</fullName>
    </recommendedName>
</protein>
<dbReference type="InterPro" id="IPR035068">
    <property type="entry name" value="TldD/PmbA_N"/>
</dbReference>
<dbReference type="Pfam" id="PF01523">
    <property type="entry name" value="PmbA_TldD_1st"/>
    <property type="match status" value="1"/>
</dbReference>
<feature type="domain" description="Metalloprotease TldD/E central" evidence="4">
    <location>
        <begin position="122"/>
        <end position="223"/>
    </location>
</feature>
<sequence>MAFDTDSHAALAALIDYAKQAGADGSEASLAVRESISAEVRMGELEGMEREEARSVALRAFIGKQQASASSTDLSAKGLKDLAERTVAMAKAAPEDKFAGLLDARFHAKGPAPDLEQSDTARPTPDQLLDLAKRCEAASLAIPGIANSGGGGASSEHSTFVHMTSNGFEGYESGTSFSLGTQPVAEKDDEMERDYEWRTKRFFADLPSPEEIGRIAGERTARRIGARKIASQRAPVIFENRLAGRIISPLFSAISGAAVARGVSFLKDKMGQRIFAEGFRIHEDPFVKRLPGSHWFDGEGSAVKPATLIDDGVLTMWLLNSSAARQLNLEPNGHATAGHGGPPGIGTSNLFVKPGAEDLATMMKNCGKGLFVTDMFSPSLNPNTADWSVGVAGYWFENGEIAHPVSEITVAGNLLDIFKRLRTGSDVDNRGSLEISSLIVDDLAIGGV</sequence>
<proteinExistence type="inferred from homology"/>
<dbReference type="SUPFAM" id="SSF111283">
    <property type="entry name" value="Putative modulator of DNA gyrase, PmbA/TldD"/>
    <property type="match status" value="1"/>
</dbReference>
<dbReference type="InterPro" id="IPR047657">
    <property type="entry name" value="PmbA"/>
</dbReference>
<name>A0A1B1AET0_9PROT</name>
<dbReference type="InterPro" id="IPR045570">
    <property type="entry name" value="Metalloprtase-TldD/E_cen_dom"/>
</dbReference>
<dbReference type="KEGG" id="cbot:ATE48_03630"/>
<keyword evidence="6" id="KW-1185">Reference proteome</keyword>